<dbReference type="Proteomes" id="UP001057402">
    <property type="component" value="Chromosome 4"/>
</dbReference>
<accession>A0ACB9RAS0</accession>
<comment type="caution">
    <text evidence="1">The sequence shown here is derived from an EMBL/GenBank/DDBJ whole genome shotgun (WGS) entry which is preliminary data.</text>
</comment>
<protein>
    <submittedName>
        <fullName evidence="1">Uncharacterized protein</fullName>
    </submittedName>
</protein>
<evidence type="ECO:0000313" key="1">
    <source>
        <dbReference type="EMBL" id="KAI4375984.1"/>
    </source>
</evidence>
<evidence type="ECO:0000313" key="2">
    <source>
        <dbReference type="Proteomes" id="UP001057402"/>
    </source>
</evidence>
<sequence>MQGPALQDFSVAFLFGFGFLAAHCFLDRLVFRRLAIWFLRNGNTPLKITDKIIAKIAKISESLSKFTYYATVETYALRIMYSKRWFTDRKEYFKGWPDQELEPQLKLYYMCQCAFYLYSIAVLLKWETRRKDFAVMMSHHVITVILIGYSYLTGFFRIGFVILALHDASDVLMEVAKAFKYSGNDVGASVFFGLFALSWLILRLIIYPFWVIRASSYDVIEALPLSETYVFTFSRTVAKLEKTFDPIPKKKIRTRLCSRQLSVSPRGHNSLEQMKVHVGGSPQKLEESFIVIF</sequence>
<organism evidence="1 2">
    <name type="scientific">Melastoma candidum</name>
    <dbReference type="NCBI Taxonomy" id="119954"/>
    <lineage>
        <taxon>Eukaryota</taxon>
        <taxon>Viridiplantae</taxon>
        <taxon>Streptophyta</taxon>
        <taxon>Embryophyta</taxon>
        <taxon>Tracheophyta</taxon>
        <taxon>Spermatophyta</taxon>
        <taxon>Magnoliopsida</taxon>
        <taxon>eudicotyledons</taxon>
        <taxon>Gunneridae</taxon>
        <taxon>Pentapetalae</taxon>
        <taxon>rosids</taxon>
        <taxon>malvids</taxon>
        <taxon>Myrtales</taxon>
        <taxon>Melastomataceae</taxon>
        <taxon>Melastomatoideae</taxon>
        <taxon>Melastomateae</taxon>
        <taxon>Melastoma</taxon>
    </lineage>
</organism>
<name>A0ACB9RAS0_9MYRT</name>
<keyword evidence="2" id="KW-1185">Reference proteome</keyword>
<reference evidence="2" key="1">
    <citation type="journal article" date="2023" name="Front. Plant Sci.">
        <title>Chromosomal-level genome assembly of Melastoma candidum provides insights into trichome evolution.</title>
        <authorList>
            <person name="Zhong Y."/>
            <person name="Wu W."/>
            <person name="Sun C."/>
            <person name="Zou P."/>
            <person name="Liu Y."/>
            <person name="Dai S."/>
            <person name="Zhou R."/>
        </authorList>
    </citation>
    <scope>NUCLEOTIDE SEQUENCE [LARGE SCALE GENOMIC DNA]</scope>
</reference>
<gene>
    <name evidence="1" type="ORF">MLD38_013790</name>
</gene>
<proteinExistence type="predicted"/>
<dbReference type="EMBL" id="CM042883">
    <property type="protein sequence ID" value="KAI4375984.1"/>
    <property type="molecule type" value="Genomic_DNA"/>
</dbReference>